<dbReference type="InterPro" id="IPR036638">
    <property type="entry name" value="HLH_DNA-bd_sf"/>
</dbReference>
<dbReference type="SMART" id="SM00353">
    <property type="entry name" value="HLH"/>
    <property type="match status" value="1"/>
</dbReference>
<dbReference type="AlphaFoldDB" id="A0A7C8ME75"/>
<dbReference type="Pfam" id="PF00010">
    <property type="entry name" value="HLH"/>
    <property type="match status" value="1"/>
</dbReference>
<accession>A0A7C8ME75</accession>
<dbReference type="InterPro" id="IPR011598">
    <property type="entry name" value="bHLH_dom"/>
</dbReference>
<evidence type="ECO:0000259" key="3">
    <source>
        <dbReference type="PROSITE" id="PS50888"/>
    </source>
</evidence>
<evidence type="ECO:0000313" key="5">
    <source>
        <dbReference type="Proteomes" id="UP000481861"/>
    </source>
</evidence>
<reference evidence="4 5" key="1">
    <citation type="submission" date="2020-01" db="EMBL/GenBank/DDBJ databases">
        <authorList>
            <consortium name="DOE Joint Genome Institute"/>
            <person name="Haridas S."/>
            <person name="Albert R."/>
            <person name="Binder M."/>
            <person name="Bloem J."/>
            <person name="Labutti K."/>
            <person name="Salamov A."/>
            <person name="Andreopoulos B."/>
            <person name="Baker S.E."/>
            <person name="Barry K."/>
            <person name="Bills G."/>
            <person name="Bluhm B.H."/>
            <person name="Cannon C."/>
            <person name="Castanera R."/>
            <person name="Culley D.E."/>
            <person name="Daum C."/>
            <person name="Ezra D."/>
            <person name="Gonzalez J.B."/>
            <person name="Henrissat B."/>
            <person name="Kuo A."/>
            <person name="Liang C."/>
            <person name="Lipzen A."/>
            <person name="Lutzoni F."/>
            <person name="Magnuson J."/>
            <person name="Mondo S."/>
            <person name="Nolan M."/>
            <person name="Ohm R."/>
            <person name="Pangilinan J."/>
            <person name="Park H.-J.H."/>
            <person name="Ramirez L."/>
            <person name="Alfaro M."/>
            <person name="Sun H."/>
            <person name="Tritt A."/>
            <person name="Yoshinaga Y."/>
            <person name="Zwiers L.-H.L."/>
            <person name="Turgeon B.G."/>
            <person name="Goodwin S.B."/>
            <person name="Spatafora J.W."/>
            <person name="Crous P.W."/>
            <person name="Grigoriev I.V."/>
        </authorList>
    </citation>
    <scope>NUCLEOTIDE SEQUENCE [LARGE SCALE GENOMIC DNA]</scope>
    <source>
        <strain evidence="4 5">CBS 611.86</strain>
    </source>
</reference>
<organism evidence="4 5">
    <name type="scientific">Massariosphaeria phaeospora</name>
    <dbReference type="NCBI Taxonomy" id="100035"/>
    <lineage>
        <taxon>Eukaryota</taxon>
        <taxon>Fungi</taxon>
        <taxon>Dikarya</taxon>
        <taxon>Ascomycota</taxon>
        <taxon>Pezizomycotina</taxon>
        <taxon>Dothideomycetes</taxon>
        <taxon>Pleosporomycetidae</taxon>
        <taxon>Pleosporales</taxon>
        <taxon>Pleosporales incertae sedis</taxon>
        <taxon>Massariosphaeria</taxon>
    </lineage>
</organism>
<feature type="coiled-coil region" evidence="1">
    <location>
        <begin position="216"/>
        <end position="243"/>
    </location>
</feature>
<protein>
    <recommendedName>
        <fullName evidence="3">BHLH domain-containing protein</fullName>
    </recommendedName>
</protein>
<evidence type="ECO:0000256" key="1">
    <source>
        <dbReference type="SAM" id="Coils"/>
    </source>
</evidence>
<evidence type="ECO:0000256" key="2">
    <source>
        <dbReference type="SAM" id="MobiDB-lite"/>
    </source>
</evidence>
<feature type="compositionally biased region" description="Basic residues" evidence="2">
    <location>
        <begin position="143"/>
        <end position="156"/>
    </location>
</feature>
<feature type="compositionally biased region" description="Basic and acidic residues" evidence="2">
    <location>
        <begin position="162"/>
        <end position="179"/>
    </location>
</feature>
<name>A0A7C8ME75_9PLEO</name>
<feature type="domain" description="BHLH" evidence="3">
    <location>
        <begin position="166"/>
        <end position="226"/>
    </location>
</feature>
<dbReference type="GO" id="GO:0046983">
    <property type="term" value="F:protein dimerization activity"/>
    <property type="evidence" value="ECO:0007669"/>
    <property type="project" value="InterPro"/>
</dbReference>
<dbReference type="Gene3D" id="4.10.280.10">
    <property type="entry name" value="Helix-loop-helix DNA-binding domain"/>
    <property type="match status" value="1"/>
</dbReference>
<dbReference type="CDD" id="cd11395">
    <property type="entry name" value="bHLHzip_SREBP_like"/>
    <property type="match status" value="1"/>
</dbReference>
<dbReference type="OrthoDB" id="2133190at2759"/>
<evidence type="ECO:0000313" key="4">
    <source>
        <dbReference type="EMBL" id="KAF2873123.1"/>
    </source>
</evidence>
<keyword evidence="5" id="KW-1185">Reference proteome</keyword>
<dbReference type="PROSITE" id="PS50888">
    <property type="entry name" value="BHLH"/>
    <property type="match status" value="1"/>
</dbReference>
<comment type="caution">
    <text evidence="4">The sequence shown here is derived from an EMBL/GenBank/DDBJ whole genome shotgun (WGS) entry which is preliminary data.</text>
</comment>
<dbReference type="SUPFAM" id="SSF47459">
    <property type="entry name" value="HLH, helix-loop-helix DNA-binding domain"/>
    <property type="match status" value="1"/>
</dbReference>
<sequence>MFSNAIPTDINLPSYPKADNSDQLSTNELLLYPDAVHNFYAYDDAFDPATTQAGMLPLQSGSSINPGSDWLSFANIMPYEMANHIICWDPSHLVVPRVASLTDSIGSDILPPSPPISPVSAPLKHDPLAYIDMRSDVESPPKVPRRKRGRPRRSRSGTHNSDVSRKERQPHNLVERRYRDGLNGELERLRRAIPTLFQSKDFDNMGSPRLSKAMVLASGIEYIKTLERERDDAREEVRKVRGNTD</sequence>
<proteinExistence type="predicted"/>
<dbReference type="Proteomes" id="UP000481861">
    <property type="component" value="Unassembled WGS sequence"/>
</dbReference>
<gene>
    <name evidence="4" type="ORF">BDV95DRAFT_568841</name>
</gene>
<dbReference type="EMBL" id="JAADJZ010000008">
    <property type="protein sequence ID" value="KAF2873123.1"/>
    <property type="molecule type" value="Genomic_DNA"/>
</dbReference>
<dbReference type="InterPro" id="IPR052099">
    <property type="entry name" value="Regulatory_TF_Diverse"/>
</dbReference>
<keyword evidence="1" id="KW-0175">Coiled coil</keyword>
<feature type="region of interest" description="Disordered" evidence="2">
    <location>
        <begin position="131"/>
        <end position="179"/>
    </location>
</feature>
<dbReference type="PANTHER" id="PTHR47336:SF2">
    <property type="entry name" value="TRANSCRIPTION FACTOR HMS1-RELATED"/>
    <property type="match status" value="1"/>
</dbReference>
<dbReference type="PANTHER" id="PTHR47336">
    <property type="entry name" value="TRANSCRIPTION FACTOR HMS1-RELATED"/>
    <property type="match status" value="1"/>
</dbReference>